<accession>A0A4S4LXH8</accession>
<dbReference type="Pfam" id="PF00622">
    <property type="entry name" value="SPRY"/>
    <property type="match status" value="1"/>
</dbReference>
<dbReference type="Gene3D" id="2.60.120.920">
    <property type="match status" value="1"/>
</dbReference>
<dbReference type="GO" id="GO:0000976">
    <property type="term" value="F:transcription cis-regulatory region binding"/>
    <property type="evidence" value="ECO:0007669"/>
    <property type="project" value="TreeGrafter"/>
</dbReference>
<feature type="domain" description="B30.2/SPRY" evidence="5">
    <location>
        <begin position="112"/>
        <end position="306"/>
    </location>
</feature>
<dbReference type="InterPro" id="IPR001870">
    <property type="entry name" value="B30.2/SPRY"/>
</dbReference>
<sequence length="598" mass="66368">MLARGSPPARDESPSSAAVLFTTSHHAPSKKRKNNFSGAVTATASPAPSDPGPSSLNPTDNVVLPSTHDLASRPRLSISRVPVFVPISEGSPYHFTEQLATNRLGFRYIPAGLTPPGSTIHVRTIESPPTTSRVSWEDRSPFIKVTPDGLGLLGDKGFRSARLNAPVREGKWYLEVTVEHGGGARTDTSKREGAYVRLGWGRREAPLNAPCGLDGYSYGLRDKTGEKVHLSRTRPYGPSFGPGDTIGMYISLPSLRQPDPDDPHDPAHIKRERIAIEFKGQEYFEYLEYPQSKEMIALMDYNRKPTDSTPLPSSTKKSATVKNVPERGGRSVKSAPEPAPLRPLPTLPTSQIAFFVNGQTPGPAFCELYDFLPLRAAPADARKARKRAREGAREHKENPFDDGCLGYYPFISLFNDARVGDERVKSEHEHEQDQGRAWRPFSERYREFMEEQWALDRLEEEQALENIAAETAEQEKRAAQRERRRAQAEARKRKKDALKQGTAERDESTPLDDGHLPSLSLPHELRILVEAHSPAPTASSVDHAGAHSAYTSEYGDGEGQVEAEEEEEEEEAPVPQTQQQQNYHYYSAASTQMQLDDS</sequence>
<dbReference type="InterPro" id="IPR043136">
    <property type="entry name" value="B30.2/SPRY_sf"/>
</dbReference>
<dbReference type="OrthoDB" id="10266026at2759"/>
<dbReference type="CDD" id="cd12872">
    <property type="entry name" value="SPRY_Ash2"/>
    <property type="match status" value="1"/>
</dbReference>
<dbReference type="GO" id="GO:0048188">
    <property type="term" value="C:Set1C/COMPASS complex"/>
    <property type="evidence" value="ECO:0007669"/>
    <property type="project" value="InterPro"/>
</dbReference>
<dbReference type="InterPro" id="IPR003877">
    <property type="entry name" value="SPRY_dom"/>
</dbReference>
<evidence type="ECO:0000256" key="2">
    <source>
        <dbReference type="ARBA" id="ARBA00023242"/>
    </source>
</evidence>
<feature type="region of interest" description="Disordered" evidence="4">
    <location>
        <begin position="1"/>
        <end position="68"/>
    </location>
</feature>
<organism evidence="6 7">
    <name type="scientific">Bondarzewia mesenterica</name>
    <dbReference type="NCBI Taxonomy" id="1095465"/>
    <lineage>
        <taxon>Eukaryota</taxon>
        <taxon>Fungi</taxon>
        <taxon>Dikarya</taxon>
        <taxon>Basidiomycota</taxon>
        <taxon>Agaricomycotina</taxon>
        <taxon>Agaricomycetes</taxon>
        <taxon>Russulales</taxon>
        <taxon>Bondarzewiaceae</taxon>
        <taxon>Bondarzewia</taxon>
    </lineage>
</organism>
<keyword evidence="7" id="KW-1185">Reference proteome</keyword>
<dbReference type="PROSITE" id="PS50188">
    <property type="entry name" value="B302_SPRY"/>
    <property type="match status" value="1"/>
</dbReference>
<dbReference type="InterPro" id="IPR037353">
    <property type="entry name" value="ASH2"/>
</dbReference>
<dbReference type="AlphaFoldDB" id="A0A4S4LXH8"/>
<feature type="compositionally biased region" description="Polar residues" evidence="4">
    <location>
        <begin position="307"/>
        <end position="321"/>
    </location>
</feature>
<name>A0A4S4LXH8_9AGAM</name>
<reference evidence="6 7" key="1">
    <citation type="submission" date="2019-02" db="EMBL/GenBank/DDBJ databases">
        <title>Genome sequencing of the rare red list fungi Bondarzewia mesenterica.</title>
        <authorList>
            <person name="Buettner E."/>
            <person name="Kellner H."/>
        </authorList>
    </citation>
    <scope>NUCLEOTIDE SEQUENCE [LARGE SCALE GENOMIC DNA]</scope>
    <source>
        <strain evidence="6 7">DSM 108281</strain>
    </source>
</reference>
<evidence type="ECO:0000313" key="6">
    <source>
        <dbReference type="EMBL" id="THH16461.1"/>
    </source>
</evidence>
<dbReference type="EMBL" id="SGPL01000156">
    <property type="protein sequence ID" value="THH16461.1"/>
    <property type="molecule type" value="Genomic_DNA"/>
</dbReference>
<feature type="region of interest" description="Disordered" evidence="4">
    <location>
        <begin position="472"/>
        <end position="598"/>
    </location>
</feature>
<comment type="similarity">
    <text evidence="3">Belongs to the cclA family.</text>
</comment>
<dbReference type="SMART" id="SM00449">
    <property type="entry name" value="SPRY"/>
    <property type="match status" value="1"/>
</dbReference>
<feature type="region of interest" description="Disordered" evidence="4">
    <location>
        <begin position="305"/>
        <end position="344"/>
    </location>
</feature>
<dbReference type="SUPFAM" id="SSF49899">
    <property type="entry name" value="Concanavalin A-like lectins/glucanases"/>
    <property type="match status" value="1"/>
</dbReference>
<feature type="compositionally biased region" description="Polar residues" evidence="4">
    <location>
        <begin position="582"/>
        <end position="598"/>
    </location>
</feature>
<evidence type="ECO:0000256" key="1">
    <source>
        <dbReference type="ARBA" id="ARBA00004123"/>
    </source>
</evidence>
<gene>
    <name evidence="6" type="ORF">EW146_g4181</name>
</gene>
<evidence type="ECO:0000259" key="5">
    <source>
        <dbReference type="PROSITE" id="PS50188"/>
    </source>
</evidence>
<dbReference type="InterPro" id="IPR013320">
    <property type="entry name" value="ConA-like_dom_sf"/>
</dbReference>
<comment type="subcellular location">
    <subcellularLocation>
        <location evidence="1">Nucleus</location>
    </subcellularLocation>
</comment>
<feature type="compositionally biased region" description="Basic and acidic residues" evidence="4">
    <location>
        <begin position="473"/>
        <end position="490"/>
    </location>
</feature>
<keyword evidence="2" id="KW-0539">Nucleus</keyword>
<protein>
    <recommendedName>
        <fullName evidence="5">B30.2/SPRY domain-containing protein</fullName>
    </recommendedName>
</protein>
<feature type="compositionally biased region" description="Low complexity" evidence="4">
    <location>
        <begin position="37"/>
        <end position="55"/>
    </location>
</feature>
<feature type="compositionally biased region" description="Acidic residues" evidence="4">
    <location>
        <begin position="555"/>
        <end position="572"/>
    </location>
</feature>
<evidence type="ECO:0000256" key="3">
    <source>
        <dbReference type="ARBA" id="ARBA00038149"/>
    </source>
</evidence>
<comment type="caution">
    <text evidence="6">The sequence shown here is derived from an EMBL/GenBank/DDBJ whole genome shotgun (WGS) entry which is preliminary data.</text>
</comment>
<dbReference type="PANTHER" id="PTHR10598:SF0">
    <property type="entry name" value="SET1_ASH2 HISTONE METHYLTRANSFERASE COMPLEX SUBUNIT ASH2"/>
    <property type="match status" value="1"/>
</dbReference>
<dbReference type="Proteomes" id="UP000310158">
    <property type="component" value="Unassembled WGS sequence"/>
</dbReference>
<evidence type="ECO:0000256" key="4">
    <source>
        <dbReference type="SAM" id="MobiDB-lite"/>
    </source>
</evidence>
<feature type="compositionally biased region" description="Basic and acidic residues" evidence="4">
    <location>
        <begin position="502"/>
        <end position="515"/>
    </location>
</feature>
<dbReference type="PANTHER" id="PTHR10598">
    <property type="entry name" value="SET1/ASH2 HISTONE METHYLTRANSFERASE COMPLEX SUBUNIT ASH2"/>
    <property type="match status" value="1"/>
</dbReference>
<evidence type="ECO:0000313" key="7">
    <source>
        <dbReference type="Proteomes" id="UP000310158"/>
    </source>
</evidence>
<proteinExistence type="inferred from homology"/>